<dbReference type="InterPro" id="IPR011991">
    <property type="entry name" value="ArsR-like_HTH"/>
</dbReference>
<dbReference type="PANTHER" id="PTHR43132">
    <property type="entry name" value="ARSENICAL RESISTANCE OPERON REPRESSOR ARSR-RELATED"/>
    <property type="match status" value="1"/>
</dbReference>
<evidence type="ECO:0000313" key="6">
    <source>
        <dbReference type="Proteomes" id="UP000077407"/>
    </source>
</evidence>
<dbReference type="InterPro" id="IPR051011">
    <property type="entry name" value="Metal_resp_trans_reg"/>
</dbReference>
<evidence type="ECO:0000256" key="2">
    <source>
        <dbReference type="ARBA" id="ARBA00023125"/>
    </source>
</evidence>
<dbReference type="PROSITE" id="PS50987">
    <property type="entry name" value="HTH_ARSR_2"/>
    <property type="match status" value="1"/>
</dbReference>
<keyword evidence="1" id="KW-0805">Transcription regulation</keyword>
<keyword evidence="2" id="KW-0238">DNA-binding</keyword>
<protein>
    <submittedName>
        <fullName evidence="5">Transcriptional repressor PagR</fullName>
    </submittedName>
</protein>
<dbReference type="PRINTS" id="PR00778">
    <property type="entry name" value="HTHARSR"/>
</dbReference>
<evidence type="ECO:0000256" key="3">
    <source>
        <dbReference type="ARBA" id="ARBA00023163"/>
    </source>
</evidence>
<dbReference type="InterPro" id="IPR036388">
    <property type="entry name" value="WH-like_DNA-bd_sf"/>
</dbReference>
<proteinExistence type="predicted"/>
<dbReference type="CDD" id="cd00090">
    <property type="entry name" value="HTH_ARSR"/>
    <property type="match status" value="1"/>
</dbReference>
<accession>A0A162NDD5</accession>
<keyword evidence="3" id="KW-0804">Transcription</keyword>
<dbReference type="OrthoDB" id="9802016at2"/>
<dbReference type="SUPFAM" id="SSF46785">
    <property type="entry name" value="Winged helix' DNA-binding domain"/>
    <property type="match status" value="1"/>
</dbReference>
<gene>
    <name evidence="5" type="primary">pagR</name>
    <name evidence="5" type="ORF">WY13_00227</name>
</gene>
<name>A0A162NDD5_9CLOT</name>
<feature type="domain" description="HTH arsR-type" evidence="4">
    <location>
        <begin position="3"/>
        <end position="92"/>
    </location>
</feature>
<dbReference type="NCBIfam" id="NF033788">
    <property type="entry name" value="HTH_metalloreg"/>
    <property type="match status" value="1"/>
</dbReference>
<dbReference type="AlphaFoldDB" id="A0A162NDD5"/>
<evidence type="ECO:0000313" key="5">
    <source>
        <dbReference type="EMBL" id="OAA92139.1"/>
    </source>
</evidence>
<dbReference type="InterPro" id="IPR036390">
    <property type="entry name" value="WH_DNA-bd_sf"/>
</dbReference>
<dbReference type="InterPro" id="IPR001845">
    <property type="entry name" value="HTH_ArsR_DNA-bd_dom"/>
</dbReference>
<dbReference type="RefSeq" id="WP_063553875.1">
    <property type="nucleotide sequence ID" value="NZ_LITT01000002.1"/>
</dbReference>
<dbReference type="Pfam" id="PF12840">
    <property type="entry name" value="HTH_20"/>
    <property type="match status" value="1"/>
</dbReference>
<dbReference type="SMART" id="SM00418">
    <property type="entry name" value="HTH_ARSR"/>
    <property type="match status" value="1"/>
</dbReference>
<evidence type="ECO:0000256" key="1">
    <source>
        <dbReference type="ARBA" id="ARBA00023015"/>
    </source>
</evidence>
<dbReference type="PANTHER" id="PTHR43132:SF2">
    <property type="entry name" value="ARSENICAL RESISTANCE OPERON REPRESSOR ARSR-RELATED"/>
    <property type="match status" value="1"/>
</dbReference>
<dbReference type="GO" id="GO:0003700">
    <property type="term" value="F:DNA-binding transcription factor activity"/>
    <property type="evidence" value="ECO:0007669"/>
    <property type="project" value="InterPro"/>
</dbReference>
<organism evidence="5 6">
    <name type="scientific">Clostridium ljungdahlii</name>
    <dbReference type="NCBI Taxonomy" id="1538"/>
    <lineage>
        <taxon>Bacteria</taxon>
        <taxon>Bacillati</taxon>
        <taxon>Bacillota</taxon>
        <taxon>Clostridia</taxon>
        <taxon>Eubacteriales</taxon>
        <taxon>Clostridiaceae</taxon>
        <taxon>Clostridium</taxon>
    </lineage>
</organism>
<dbReference type="Proteomes" id="UP000077407">
    <property type="component" value="Unassembled WGS sequence"/>
</dbReference>
<dbReference type="GO" id="GO:0003677">
    <property type="term" value="F:DNA binding"/>
    <property type="evidence" value="ECO:0007669"/>
    <property type="project" value="UniProtKB-KW"/>
</dbReference>
<evidence type="ECO:0000259" key="4">
    <source>
        <dbReference type="PROSITE" id="PS50987"/>
    </source>
</evidence>
<comment type="caution">
    <text evidence="5">The sequence shown here is derived from an EMBL/GenBank/DDBJ whole genome shotgun (WGS) entry which is preliminary data.</text>
</comment>
<dbReference type="EMBL" id="LITT01000002">
    <property type="protein sequence ID" value="OAA92139.1"/>
    <property type="molecule type" value="Genomic_DNA"/>
</dbReference>
<dbReference type="Gene3D" id="1.10.10.10">
    <property type="entry name" value="Winged helix-like DNA-binding domain superfamily/Winged helix DNA-binding domain"/>
    <property type="match status" value="1"/>
</dbReference>
<dbReference type="PATRIC" id="fig|1538.10.peg.711"/>
<reference evidence="5 6" key="1">
    <citation type="journal article" date="2015" name="Biotechnol. Bioeng.">
        <title>Genome sequence and phenotypic characterization of Caulobacter segnis.</title>
        <authorList>
            <person name="Patel S."/>
            <person name="Fletcher B."/>
            <person name="Scott D.C."/>
            <person name="Ely B."/>
        </authorList>
    </citation>
    <scope>NUCLEOTIDE SEQUENCE [LARGE SCALE GENOMIC DNA]</scope>
    <source>
        <strain evidence="5 6">ERI-2</strain>
    </source>
</reference>
<sequence>MDNNYKEYADTAELLKVLAHPIRLCIVRGLLDKGCCNVTHMQNCLEIPQSTLSQHLQKLRTAGIIEGTRNGLEVNYSVCNKTAIDLIHVLFK</sequence>